<dbReference type="InterPro" id="IPR057075">
    <property type="entry name" value="bHLH_IRO3"/>
</dbReference>
<evidence type="ECO:0000313" key="9">
    <source>
        <dbReference type="EMBL" id="CAK9173005.1"/>
    </source>
</evidence>
<dbReference type="Proteomes" id="UP001642360">
    <property type="component" value="Unassembled WGS sequence"/>
</dbReference>
<dbReference type="GO" id="GO:0003677">
    <property type="term" value="F:DNA binding"/>
    <property type="evidence" value="ECO:0007669"/>
    <property type="project" value="UniProtKB-KW"/>
</dbReference>
<sequence length="231" mass="25713">MESEVPVATIADKVNVVVEASIKGSHAGKKNQGKVPKRIHKSEREKMNREHLNELFLALANALELTHLNNGKASILCEATRIVKDMLTQIECLKKENAALFSESQYMAIEKNELQDENSALEVQIGELQSELKKTSVQPNLDLNVAPPECHQLELVSHSLEDCLRLPAVEPAQQKAASVSPVFVLPLHSDLAVYREPDTMQHAPQPISNVRKPHARYPTPADSWPSQVLER</sequence>
<organism evidence="9 10">
    <name type="scientific">Ilex paraguariensis</name>
    <name type="common">yerba mate</name>
    <dbReference type="NCBI Taxonomy" id="185542"/>
    <lineage>
        <taxon>Eukaryota</taxon>
        <taxon>Viridiplantae</taxon>
        <taxon>Streptophyta</taxon>
        <taxon>Embryophyta</taxon>
        <taxon>Tracheophyta</taxon>
        <taxon>Spermatophyta</taxon>
        <taxon>Magnoliopsida</taxon>
        <taxon>eudicotyledons</taxon>
        <taxon>Gunneridae</taxon>
        <taxon>Pentapetalae</taxon>
        <taxon>asterids</taxon>
        <taxon>campanulids</taxon>
        <taxon>Aquifoliales</taxon>
        <taxon>Aquifoliaceae</taxon>
        <taxon>Ilex</taxon>
    </lineage>
</organism>
<keyword evidence="5" id="KW-0539">Nucleus</keyword>
<keyword evidence="2" id="KW-0805">Transcription regulation</keyword>
<evidence type="ECO:0000259" key="8">
    <source>
        <dbReference type="PROSITE" id="PS50888"/>
    </source>
</evidence>
<feature type="coiled-coil region" evidence="6">
    <location>
        <begin position="83"/>
        <end position="138"/>
    </location>
</feature>
<evidence type="ECO:0000256" key="6">
    <source>
        <dbReference type="SAM" id="Coils"/>
    </source>
</evidence>
<dbReference type="PANTHER" id="PTHR47075">
    <property type="entry name" value="TRANSCRIPTION FACTOR BHLH47"/>
    <property type="match status" value="1"/>
</dbReference>
<proteinExistence type="predicted"/>
<dbReference type="PANTHER" id="PTHR47075:SF10">
    <property type="entry name" value="TRANSCRIPTION FACTOR BHLH47-LIKE"/>
    <property type="match status" value="1"/>
</dbReference>
<dbReference type="GO" id="GO:0005634">
    <property type="term" value="C:nucleus"/>
    <property type="evidence" value="ECO:0007669"/>
    <property type="project" value="UniProtKB-SubCell"/>
</dbReference>
<dbReference type="Pfam" id="PF23177">
    <property type="entry name" value="bHLH_IRO3"/>
    <property type="match status" value="1"/>
</dbReference>
<keyword evidence="4" id="KW-0804">Transcription</keyword>
<dbReference type="SUPFAM" id="SSF47459">
    <property type="entry name" value="HLH, helix-loop-helix DNA-binding domain"/>
    <property type="match status" value="1"/>
</dbReference>
<evidence type="ECO:0000256" key="1">
    <source>
        <dbReference type="ARBA" id="ARBA00004123"/>
    </source>
</evidence>
<dbReference type="PROSITE" id="PS50888">
    <property type="entry name" value="BHLH"/>
    <property type="match status" value="1"/>
</dbReference>
<evidence type="ECO:0000256" key="2">
    <source>
        <dbReference type="ARBA" id="ARBA00023015"/>
    </source>
</evidence>
<evidence type="ECO:0000256" key="7">
    <source>
        <dbReference type="SAM" id="MobiDB-lite"/>
    </source>
</evidence>
<evidence type="ECO:0000256" key="4">
    <source>
        <dbReference type="ARBA" id="ARBA00023163"/>
    </source>
</evidence>
<evidence type="ECO:0000256" key="5">
    <source>
        <dbReference type="ARBA" id="ARBA00023242"/>
    </source>
</evidence>
<keyword evidence="3" id="KW-0238">DNA-binding</keyword>
<evidence type="ECO:0000256" key="3">
    <source>
        <dbReference type="ARBA" id="ARBA00023125"/>
    </source>
</evidence>
<dbReference type="InterPro" id="IPR011598">
    <property type="entry name" value="bHLH_dom"/>
</dbReference>
<reference evidence="9 10" key="1">
    <citation type="submission" date="2024-02" db="EMBL/GenBank/DDBJ databases">
        <authorList>
            <person name="Vignale AGUSTIN F."/>
            <person name="Sosa J E."/>
            <person name="Modenutti C."/>
        </authorList>
    </citation>
    <scope>NUCLEOTIDE SEQUENCE [LARGE SCALE GENOMIC DNA]</scope>
</reference>
<accession>A0ABC8TUZ0</accession>
<keyword evidence="10" id="KW-1185">Reference proteome</keyword>
<feature type="domain" description="BHLH" evidence="8">
    <location>
        <begin position="36"/>
        <end position="86"/>
    </location>
</feature>
<keyword evidence="6" id="KW-0175">Coiled coil</keyword>
<comment type="caution">
    <text evidence="9">The sequence shown here is derived from an EMBL/GenBank/DDBJ whole genome shotgun (WGS) entry which is preliminary data.</text>
</comment>
<dbReference type="EMBL" id="CAUOFW020006138">
    <property type="protein sequence ID" value="CAK9173005.1"/>
    <property type="molecule type" value="Genomic_DNA"/>
</dbReference>
<dbReference type="InterPro" id="IPR036638">
    <property type="entry name" value="HLH_DNA-bd_sf"/>
</dbReference>
<dbReference type="Gene3D" id="4.10.280.10">
    <property type="entry name" value="Helix-loop-helix DNA-binding domain"/>
    <property type="match status" value="1"/>
</dbReference>
<gene>
    <name evidence="9" type="ORF">ILEXP_LOCUS42718</name>
</gene>
<protein>
    <recommendedName>
        <fullName evidence="8">BHLH domain-containing protein</fullName>
    </recommendedName>
</protein>
<name>A0ABC8TUZ0_9AQUA</name>
<evidence type="ECO:0000313" key="10">
    <source>
        <dbReference type="Proteomes" id="UP001642360"/>
    </source>
</evidence>
<comment type="subcellular location">
    <subcellularLocation>
        <location evidence="1">Nucleus</location>
    </subcellularLocation>
</comment>
<dbReference type="AlphaFoldDB" id="A0ABC8TUZ0"/>
<feature type="region of interest" description="Disordered" evidence="7">
    <location>
        <begin position="200"/>
        <end position="231"/>
    </location>
</feature>